<proteinExistence type="predicted"/>
<feature type="transmembrane region" description="Helical" evidence="1">
    <location>
        <begin position="12"/>
        <end position="34"/>
    </location>
</feature>
<sequence length="242" mass="26303">MERILVFSPIRGMMIPLYAVLSVILLLVSVSYFHDLLVYVGLGSSVSLLLAFQISFLSLALSPVNLVVKEVRKQALIPEVEVIYVFGFPIYVPRLERSYATTLVALNLGGAIIPVALSALLISFLLKFWVPLLIDVVLTVVISRLFSKVVRGVGVVMNPFVAPFFSVLFSFFLFSRFPLLVPVTAYVSSVLGTLIGADLLNLNKVLEASPQVVSIGGMGSFDGIFLSGLFSIILGQFLVSVL</sequence>
<dbReference type="Proteomes" id="UP000003980">
    <property type="component" value="Unassembled WGS sequence"/>
</dbReference>
<dbReference type="EMBL" id="JH597761">
    <property type="protein sequence ID" value="EHP70863.1"/>
    <property type="molecule type" value="Genomic_DNA"/>
</dbReference>
<accession>H2C3P2</accession>
<dbReference type="HOGENOM" id="CLU_082100_1_0_2"/>
<feature type="transmembrane region" description="Helical" evidence="1">
    <location>
        <begin position="212"/>
        <end position="239"/>
    </location>
</feature>
<dbReference type="AlphaFoldDB" id="H2C3P2"/>
<feature type="transmembrane region" description="Helical" evidence="1">
    <location>
        <begin position="179"/>
        <end position="200"/>
    </location>
</feature>
<dbReference type="Pfam" id="PF07758">
    <property type="entry name" value="DUF1614"/>
    <property type="match status" value="1"/>
</dbReference>
<gene>
    <name evidence="2" type="ORF">MetMK1DRAFT_00013670</name>
</gene>
<feature type="transmembrane region" description="Helical" evidence="1">
    <location>
        <begin position="153"/>
        <end position="173"/>
    </location>
</feature>
<dbReference type="InterPro" id="IPR011672">
    <property type="entry name" value="DUF1614"/>
</dbReference>
<feature type="transmembrane region" description="Helical" evidence="1">
    <location>
        <begin position="128"/>
        <end position="146"/>
    </location>
</feature>
<dbReference type="eggNOG" id="arCOG02159">
    <property type="taxonomic scope" value="Archaea"/>
</dbReference>
<organism evidence="2 3">
    <name type="scientific">Metallosphaera yellowstonensis MK1</name>
    <dbReference type="NCBI Taxonomy" id="671065"/>
    <lineage>
        <taxon>Archaea</taxon>
        <taxon>Thermoproteota</taxon>
        <taxon>Thermoprotei</taxon>
        <taxon>Sulfolobales</taxon>
        <taxon>Sulfolobaceae</taxon>
        <taxon>Metallosphaera</taxon>
    </lineage>
</organism>
<dbReference type="RefSeq" id="WP_009071770.1">
    <property type="nucleotide sequence ID" value="NZ_JH597761.1"/>
</dbReference>
<protein>
    <submittedName>
        <fullName evidence="2">Putative membrane protein</fullName>
    </submittedName>
</protein>
<evidence type="ECO:0000313" key="2">
    <source>
        <dbReference type="EMBL" id="EHP70863.1"/>
    </source>
</evidence>
<reference evidence="2 3" key="1">
    <citation type="submission" date="2012-01" db="EMBL/GenBank/DDBJ databases">
        <title>Improved High-Quality Draft sequence of Metallosphaera yellowstonensis MK1.</title>
        <authorList>
            <consortium name="US DOE Joint Genome Institute"/>
            <person name="Lucas S."/>
            <person name="Han J."/>
            <person name="Cheng J.-F."/>
            <person name="Goodwin L."/>
            <person name="Pitluck S."/>
            <person name="Peters L."/>
            <person name="Teshima H."/>
            <person name="Detter J.C."/>
            <person name="Han C."/>
            <person name="Tapia R."/>
            <person name="Land M."/>
            <person name="Hauser L."/>
            <person name="Kyrpides N."/>
            <person name="Kozubal M."/>
            <person name="Macur R.E."/>
            <person name="Jay Z."/>
            <person name="Inskeep W."/>
            <person name="Woyke T."/>
        </authorList>
    </citation>
    <scope>NUCLEOTIDE SEQUENCE [LARGE SCALE GENOMIC DNA]</scope>
    <source>
        <strain evidence="2 3">MK1</strain>
    </source>
</reference>
<name>H2C3P2_9CREN</name>
<dbReference type="STRING" id="671065.MetMK1DRAFT_00013670"/>
<keyword evidence="3" id="KW-1185">Reference proteome</keyword>
<keyword evidence="1" id="KW-0812">Transmembrane</keyword>
<evidence type="ECO:0000313" key="3">
    <source>
        <dbReference type="Proteomes" id="UP000003980"/>
    </source>
</evidence>
<evidence type="ECO:0000256" key="1">
    <source>
        <dbReference type="SAM" id="Phobius"/>
    </source>
</evidence>
<keyword evidence="1" id="KW-1133">Transmembrane helix</keyword>
<feature type="transmembrane region" description="Helical" evidence="1">
    <location>
        <begin position="46"/>
        <end position="68"/>
    </location>
</feature>
<keyword evidence="1" id="KW-0472">Membrane</keyword>
<feature type="transmembrane region" description="Helical" evidence="1">
    <location>
        <begin position="103"/>
        <end position="122"/>
    </location>
</feature>